<dbReference type="RefSeq" id="WP_118017082.1">
    <property type="nucleotide sequence ID" value="NZ_CAUHGS010000018.1"/>
</dbReference>
<feature type="region of interest" description="Disordered" evidence="5">
    <location>
        <begin position="27"/>
        <end position="57"/>
    </location>
</feature>
<feature type="compositionally biased region" description="Basic and acidic residues" evidence="5">
    <location>
        <begin position="42"/>
        <end position="54"/>
    </location>
</feature>
<dbReference type="CDD" id="cd13603">
    <property type="entry name" value="PBP2_TRAP_Siap_TeaA_like"/>
    <property type="match status" value="1"/>
</dbReference>
<evidence type="ECO:0000256" key="2">
    <source>
        <dbReference type="ARBA" id="ARBA00009023"/>
    </source>
</evidence>
<dbReference type="NCBIfam" id="TIGR00787">
    <property type="entry name" value="dctP"/>
    <property type="match status" value="1"/>
</dbReference>
<evidence type="ECO:0000256" key="6">
    <source>
        <dbReference type="SAM" id="SignalP"/>
    </source>
</evidence>
<comment type="similarity">
    <text evidence="2">Belongs to the bacterial solute-binding protein 7 family.</text>
</comment>
<dbReference type="InterPro" id="IPR018389">
    <property type="entry name" value="DctP_fam"/>
</dbReference>
<dbReference type="EMBL" id="QRZM01000001">
    <property type="protein sequence ID" value="RGV78218.1"/>
    <property type="molecule type" value="Genomic_DNA"/>
</dbReference>
<evidence type="ECO:0000313" key="8">
    <source>
        <dbReference type="Proteomes" id="UP000284543"/>
    </source>
</evidence>
<comment type="caution">
    <text evidence="7">The sequence shown here is derived from an EMBL/GenBank/DDBJ whole genome shotgun (WGS) entry which is preliminary data.</text>
</comment>
<accession>A0A412ZD95</accession>
<proteinExistence type="inferred from homology"/>
<feature type="compositionally biased region" description="Low complexity" evidence="5">
    <location>
        <begin position="29"/>
        <end position="41"/>
    </location>
</feature>
<organism evidence="7 8">
    <name type="scientific">Enterocloster bolteae</name>
    <dbReference type="NCBI Taxonomy" id="208479"/>
    <lineage>
        <taxon>Bacteria</taxon>
        <taxon>Bacillati</taxon>
        <taxon>Bacillota</taxon>
        <taxon>Clostridia</taxon>
        <taxon>Lachnospirales</taxon>
        <taxon>Lachnospiraceae</taxon>
        <taxon>Enterocloster</taxon>
    </lineage>
</organism>
<dbReference type="Gene3D" id="3.40.190.170">
    <property type="entry name" value="Bacterial extracellular solute-binding protein, family 7"/>
    <property type="match status" value="1"/>
</dbReference>
<reference evidence="7 8" key="1">
    <citation type="submission" date="2018-08" db="EMBL/GenBank/DDBJ databases">
        <title>A genome reference for cultivated species of the human gut microbiota.</title>
        <authorList>
            <person name="Zou Y."/>
            <person name="Xue W."/>
            <person name="Luo G."/>
        </authorList>
    </citation>
    <scope>NUCLEOTIDE SEQUENCE [LARGE SCALE GENOMIC DNA]</scope>
    <source>
        <strain evidence="7 8">AF14-18</strain>
    </source>
</reference>
<evidence type="ECO:0000256" key="1">
    <source>
        <dbReference type="ARBA" id="ARBA00004196"/>
    </source>
</evidence>
<protein>
    <submittedName>
        <fullName evidence="7">TRAP transporter substrate-binding protein DctP</fullName>
    </submittedName>
</protein>
<dbReference type="Proteomes" id="UP000284543">
    <property type="component" value="Unassembled WGS sequence"/>
</dbReference>
<dbReference type="Pfam" id="PF03480">
    <property type="entry name" value="DctP"/>
    <property type="match status" value="1"/>
</dbReference>
<name>A0A412ZD95_9FIRM</name>
<evidence type="ECO:0000256" key="4">
    <source>
        <dbReference type="ARBA" id="ARBA00022729"/>
    </source>
</evidence>
<evidence type="ECO:0000313" key="7">
    <source>
        <dbReference type="EMBL" id="RGV78218.1"/>
    </source>
</evidence>
<dbReference type="InterPro" id="IPR004682">
    <property type="entry name" value="TRAP_DctP"/>
</dbReference>
<dbReference type="NCBIfam" id="NF037995">
    <property type="entry name" value="TRAP_S1"/>
    <property type="match status" value="1"/>
</dbReference>
<comment type="subcellular location">
    <subcellularLocation>
        <location evidence="1">Cell envelope</location>
    </subcellularLocation>
</comment>
<dbReference type="GO" id="GO:0030288">
    <property type="term" value="C:outer membrane-bounded periplasmic space"/>
    <property type="evidence" value="ECO:0007669"/>
    <property type="project" value="InterPro"/>
</dbReference>
<dbReference type="PANTHER" id="PTHR33376:SF4">
    <property type="entry name" value="SIALIC ACID-BINDING PERIPLASMIC PROTEIN SIAP"/>
    <property type="match status" value="1"/>
</dbReference>
<dbReference type="InterPro" id="IPR038404">
    <property type="entry name" value="TRAP_DctP_sf"/>
</dbReference>
<feature type="chain" id="PRO_5019288284" evidence="6">
    <location>
        <begin position="24"/>
        <end position="371"/>
    </location>
</feature>
<evidence type="ECO:0000256" key="3">
    <source>
        <dbReference type="ARBA" id="ARBA00022448"/>
    </source>
</evidence>
<gene>
    <name evidence="7" type="ORF">DWW02_00285</name>
</gene>
<evidence type="ECO:0000256" key="5">
    <source>
        <dbReference type="SAM" id="MobiDB-lite"/>
    </source>
</evidence>
<dbReference type="GO" id="GO:0055085">
    <property type="term" value="P:transmembrane transport"/>
    <property type="evidence" value="ECO:0007669"/>
    <property type="project" value="InterPro"/>
</dbReference>
<feature type="signal peptide" evidence="6">
    <location>
        <begin position="1"/>
        <end position="23"/>
    </location>
</feature>
<keyword evidence="3" id="KW-0813">Transport</keyword>
<dbReference type="AlphaFoldDB" id="A0A412ZD95"/>
<sequence length="371" mass="40498">MRRRNKRMAGLALAVVMAMGSLAACGGQKEAPAPAAPAAADTKADKAEESKTEDTAGEAAGEALELSWYVGEPESHAWSQVSYDIAKEIEEKTNGSLKIKVYPGATLGTQAEALDMLRTGSLAFEVTGPSILASFCDQVQVYSLPYAFDNAKQAYDYFASEGSQKMYNETVLNASGVRTLDVWYYGDRNLTIKGVEPMKPDDLAGLSVRCMDTPIAKTVVAALGGNPVPINMSELYLSLQTGVVVGEENPVPTIIAQKFYEVQDAIVLTKHSVHLGTVEVSEQIWQSLTEEQRQVITDVLAKYRPIIEDRINKETEEGLEFLKEQGMKVIEPDVEAFKANAAKVVEENFGSDPEWAAAIKDLNDFKANWKE</sequence>
<keyword evidence="4 6" id="KW-0732">Signal</keyword>
<dbReference type="PANTHER" id="PTHR33376">
    <property type="match status" value="1"/>
</dbReference>
<dbReference type="PROSITE" id="PS51257">
    <property type="entry name" value="PROKAR_LIPOPROTEIN"/>
    <property type="match status" value="1"/>
</dbReference>